<proteinExistence type="predicted"/>
<evidence type="ECO:0000313" key="1">
    <source>
        <dbReference type="EMBL" id="KAK6732050.1"/>
    </source>
</evidence>
<protein>
    <submittedName>
        <fullName evidence="1">Uncharacterized protein</fullName>
    </submittedName>
</protein>
<gene>
    <name evidence="1" type="primary">Necator_chrII.g4221</name>
    <name evidence="1" type="ORF">RB195_016429</name>
</gene>
<keyword evidence="2" id="KW-1185">Reference proteome</keyword>
<name>A0ABR1C2R7_NECAM</name>
<comment type="caution">
    <text evidence="1">The sequence shown here is derived from an EMBL/GenBank/DDBJ whole genome shotgun (WGS) entry which is preliminary data.</text>
</comment>
<evidence type="ECO:0000313" key="2">
    <source>
        <dbReference type="Proteomes" id="UP001303046"/>
    </source>
</evidence>
<accession>A0ABR1C2R7</accession>
<organism evidence="1 2">
    <name type="scientific">Necator americanus</name>
    <name type="common">Human hookworm</name>
    <dbReference type="NCBI Taxonomy" id="51031"/>
    <lineage>
        <taxon>Eukaryota</taxon>
        <taxon>Metazoa</taxon>
        <taxon>Ecdysozoa</taxon>
        <taxon>Nematoda</taxon>
        <taxon>Chromadorea</taxon>
        <taxon>Rhabditida</taxon>
        <taxon>Rhabditina</taxon>
        <taxon>Rhabditomorpha</taxon>
        <taxon>Strongyloidea</taxon>
        <taxon>Ancylostomatidae</taxon>
        <taxon>Bunostominae</taxon>
        <taxon>Necator</taxon>
    </lineage>
</organism>
<reference evidence="1 2" key="1">
    <citation type="submission" date="2023-08" db="EMBL/GenBank/DDBJ databases">
        <title>A Necator americanus chromosomal reference genome.</title>
        <authorList>
            <person name="Ilik V."/>
            <person name="Petrzelkova K.J."/>
            <person name="Pardy F."/>
            <person name="Fuh T."/>
            <person name="Niatou-Singa F.S."/>
            <person name="Gouil Q."/>
            <person name="Baker L."/>
            <person name="Ritchie M.E."/>
            <person name="Jex A.R."/>
            <person name="Gazzola D."/>
            <person name="Li H."/>
            <person name="Toshio Fujiwara R."/>
            <person name="Zhan B."/>
            <person name="Aroian R.V."/>
            <person name="Pafco B."/>
            <person name="Schwarz E.M."/>
        </authorList>
    </citation>
    <scope>NUCLEOTIDE SEQUENCE [LARGE SCALE GENOMIC DNA]</scope>
    <source>
        <strain evidence="1 2">Aroian</strain>
        <tissue evidence="1">Whole animal</tissue>
    </source>
</reference>
<dbReference type="Proteomes" id="UP001303046">
    <property type="component" value="Unassembled WGS sequence"/>
</dbReference>
<sequence length="89" mass="10253">MFDPRRRRSQAASLPMRDSPHHDVWIGDLGSTIYEIDVVYRRMTCERYQHLAPPSKVAETGRSPCPTSSEEFVGFELEEATWPKTEVVD</sequence>
<dbReference type="EMBL" id="JAVFWL010000002">
    <property type="protein sequence ID" value="KAK6732050.1"/>
    <property type="molecule type" value="Genomic_DNA"/>
</dbReference>